<name>A0ABD4SY12_9CYAN</name>
<dbReference type="AlphaFoldDB" id="A0ABD4SY12"/>
<proteinExistence type="predicted"/>
<evidence type="ECO:0000313" key="2">
    <source>
        <dbReference type="Proteomes" id="UP000031561"/>
    </source>
</evidence>
<keyword evidence="2" id="KW-1185">Reference proteome</keyword>
<dbReference type="RefSeq" id="WP_166278435.1">
    <property type="nucleotide sequence ID" value="NZ_JTHE03000004.1"/>
</dbReference>
<evidence type="ECO:0000313" key="1">
    <source>
        <dbReference type="EMBL" id="MCM1981248.1"/>
    </source>
</evidence>
<sequence>MTFVLSLDDRGLEVFESDSAAIAACEGIDVEDGNFLFWDSAGQPLAAEFIRPNTRGSFTVGSSQYRLVPTAEAPVLLDCLDQAAYFEGGLGLSSLQDVEHYLRNQVPQ</sequence>
<protein>
    <submittedName>
        <fullName evidence="1">Uncharacterized protein</fullName>
    </submittedName>
</protein>
<reference evidence="1 2" key="1">
    <citation type="journal article" date="2015" name="Genome Announc.">
        <title>Draft Genome Sequence of Filamentous Marine Cyanobacterium Lyngbya confervoides Strain BDU141951.</title>
        <authorList>
            <person name="Chandrababunaidu M.M."/>
            <person name="Sen D."/>
            <person name="Tripathy S."/>
        </authorList>
    </citation>
    <scope>NUCLEOTIDE SEQUENCE [LARGE SCALE GENOMIC DNA]</scope>
    <source>
        <strain evidence="1 2">BDU141951</strain>
    </source>
</reference>
<dbReference type="Proteomes" id="UP000031561">
    <property type="component" value="Unassembled WGS sequence"/>
</dbReference>
<accession>A0ABD4SY12</accession>
<organism evidence="1 2">
    <name type="scientific">Lyngbya confervoides BDU141951</name>
    <dbReference type="NCBI Taxonomy" id="1574623"/>
    <lineage>
        <taxon>Bacteria</taxon>
        <taxon>Bacillati</taxon>
        <taxon>Cyanobacteriota</taxon>
        <taxon>Cyanophyceae</taxon>
        <taxon>Oscillatoriophycideae</taxon>
        <taxon>Oscillatoriales</taxon>
        <taxon>Microcoleaceae</taxon>
        <taxon>Lyngbya</taxon>
    </lineage>
</organism>
<comment type="caution">
    <text evidence="1">The sequence shown here is derived from an EMBL/GenBank/DDBJ whole genome shotgun (WGS) entry which is preliminary data.</text>
</comment>
<dbReference type="EMBL" id="JTHE03000004">
    <property type="protein sequence ID" value="MCM1981248.1"/>
    <property type="molecule type" value="Genomic_DNA"/>
</dbReference>
<gene>
    <name evidence="1" type="ORF">QQ91_0000160</name>
</gene>